<organism evidence="6 7">
    <name type="scientific">Rhodonia placenta</name>
    <dbReference type="NCBI Taxonomy" id="104341"/>
    <lineage>
        <taxon>Eukaryota</taxon>
        <taxon>Fungi</taxon>
        <taxon>Dikarya</taxon>
        <taxon>Basidiomycota</taxon>
        <taxon>Agaricomycotina</taxon>
        <taxon>Agaricomycetes</taxon>
        <taxon>Polyporales</taxon>
        <taxon>Adustoporiaceae</taxon>
        <taxon>Rhodonia</taxon>
    </lineage>
</organism>
<dbReference type="Proteomes" id="UP000639403">
    <property type="component" value="Unassembled WGS sequence"/>
</dbReference>
<dbReference type="Pfam" id="PF06687">
    <property type="entry name" value="SUR7"/>
    <property type="match status" value="1"/>
</dbReference>
<proteinExistence type="predicted"/>
<dbReference type="GO" id="GO:0032153">
    <property type="term" value="C:cell division site"/>
    <property type="evidence" value="ECO:0007669"/>
    <property type="project" value="TreeGrafter"/>
</dbReference>
<comment type="subcellular location">
    <subcellularLocation>
        <location evidence="1">Membrane</location>
        <topology evidence="1">Multi-pass membrane protein</topology>
    </subcellularLocation>
</comment>
<evidence type="ECO:0008006" key="8">
    <source>
        <dbReference type="Google" id="ProtNLM"/>
    </source>
</evidence>
<feature type="transmembrane region" description="Helical" evidence="5">
    <location>
        <begin position="124"/>
        <end position="148"/>
    </location>
</feature>
<dbReference type="PANTHER" id="PTHR28013">
    <property type="entry name" value="PROTEIN DCV1-RELATED"/>
    <property type="match status" value="1"/>
</dbReference>
<dbReference type="PANTHER" id="PTHR28013:SF3">
    <property type="entry name" value="PROTEIN DCV1-RELATED"/>
    <property type="match status" value="1"/>
</dbReference>
<accession>A0A8H7U5B5</accession>
<name>A0A8H7U5B5_9APHY</name>
<sequence length="270" mass="28871">MAFTYQSLCATLSKAPRPLAKHFGISIAACVLLFIAFLLYFLVALSLPIIKSIYLFSIDFTQEDGTAPSATATNIHFGVWGVCAYSVLPGFEYCYGPTLGYTIPQEILDIVGYQSLIEAVIEGLTVLLVLHPVCAALALVSAVTSLFLESHAAAIISLIIAVLTIILGCLVFAADLALVIVGRIKVPALTAFMYKVNWGPGVWMILAAVICLWSGMVLLSVVVCQCCGVGKEYIDDDSEGEEAHLTNAPAARWRALGVSFPSIIPHKSAQ</sequence>
<gene>
    <name evidence="6" type="ORF">IEO21_02036</name>
</gene>
<protein>
    <recommendedName>
        <fullName evidence="8">Pali-domain-containing protein</fullName>
    </recommendedName>
</protein>
<evidence type="ECO:0000256" key="4">
    <source>
        <dbReference type="ARBA" id="ARBA00023136"/>
    </source>
</evidence>
<feature type="transmembrane region" description="Helical" evidence="5">
    <location>
        <begin position="202"/>
        <end position="223"/>
    </location>
</feature>
<feature type="transmembrane region" description="Helical" evidence="5">
    <location>
        <begin position="23"/>
        <end position="47"/>
    </location>
</feature>
<comment type="caution">
    <text evidence="6">The sequence shown here is derived from an EMBL/GenBank/DDBJ whole genome shotgun (WGS) entry which is preliminary data.</text>
</comment>
<dbReference type="GO" id="GO:0005886">
    <property type="term" value="C:plasma membrane"/>
    <property type="evidence" value="ECO:0007669"/>
    <property type="project" value="InterPro"/>
</dbReference>
<dbReference type="InterPro" id="IPR009571">
    <property type="entry name" value="SUR7/Rim9-like_fungi"/>
</dbReference>
<keyword evidence="3 5" id="KW-1133">Transmembrane helix</keyword>
<keyword evidence="4 5" id="KW-0472">Membrane</keyword>
<reference evidence="6" key="2">
    <citation type="journal article" name="Front. Microbiol.">
        <title>Degradative Capacity of Two Strains of Rhodonia placenta: From Phenotype to Genotype.</title>
        <authorList>
            <person name="Kolle M."/>
            <person name="Horta M.A.C."/>
            <person name="Nowrousian M."/>
            <person name="Ohm R.A."/>
            <person name="Benz J.P."/>
            <person name="Pilgard A."/>
        </authorList>
    </citation>
    <scope>NUCLEOTIDE SEQUENCE</scope>
    <source>
        <strain evidence="6">FPRL280</strain>
    </source>
</reference>
<reference evidence="6" key="1">
    <citation type="submission" date="2020-11" db="EMBL/GenBank/DDBJ databases">
        <authorList>
            <person name="Koelle M."/>
            <person name="Horta M.A.C."/>
            <person name="Nowrousian M."/>
            <person name="Ohm R.A."/>
            <person name="Benz P."/>
            <person name="Pilgard A."/>
        </authorList>
    </citation>
    <scope>NUCLEOTIDE SEQUENCE</scope>
    <source>
        <strain evidence="6">FPRL280</strain>
    </source>
</reference>
<feature type="transmembrane region" description="Helical" evidence="5">
    <location>
        <begin position="154"/>
        <end position="181"/>
    </location>
</feature>
<dbReference type="AlphaFoldDB" id="A0A8H7U5B5"/>
<dbReference type="EMBL" id="JADOXO010000017">
    <property type="protein sequence ID" value="KAF9819572.1"/>
    <property type="molecule type" value="Genomic_DNA"/>
</dbReference>
<evidence type="ECO:0000256" key="3">
    <source>
        <dbReference type="ARBA" id="ARBA00022989"/>
    </source>
</evidence>
<dbReference type="GO" id="GO:0035838">
    <property type="term" value="C:growing cell tip"/>
    <property type="evidence" value="ECO:0007669"/>
    <property type="project" value="TreeGrafter"/>
</dbReference>
<evidence type="ECO:0000256" key="1">
    <source>
        <dbReference type="ARBA" id="ARBA00004141"/>
    </source>
</evidence>
<evidence type="ECO:0000313" key="7">
    <source>
        <dbReference type="Proteomes" id="UP000639403"/>
    </source>
</evidence>
<keyword evidence="2 5" id="KW-0812">Transmembrane</keyword>
<evidence type="ECO:0000256" key="5">
    <source>
        <dbReference type="SAM" id="Phobius"/>
    </source>
</evidence>
<evidence type="ECO:0000313" key="6">
    <source>
        <dbReference type="EMBL" id="KAF9819572.1"/>
    </source>
</evidence>
<dbReference type="InterPro" id="IPR051380">
    <property type="entry name" value="pH-response_reg_palI/RIM9"/>
</dbReference>
<evidence type="ECO:0000256" key="2">
    <source>
        <dbReference type="ARBA" id="ARBA00022692"/>
    </source>
</evidence>